<keyword evidence="4 7" id="KW-0812">Transmembrane</keyword>
<evidence type="ECO:0000256" key="1">
    <source>
        <dbReference type="ARBA" id="ARBA00004651"/>
    </source>
</evidence>
<dbReference type="PROSITE" id="PS50928">
    <property type="entry name" value="ABC_TM1"/>
    <property type="match status" value="1"/>
</dbReference>
<feature type="transmembrane region" description="Helical" evidence="7">
    <location>
        <begin position="9"/>
        <end position="30"/>
    </location>
</feature>
<keyword evidence="2 7" id="KW-0813">Transport</keyword>
<gene>
    <name evidence="9" type="ORF">D0435_01140</name>
</gene>
<feature type="transmembrane region" description="Helical" evidence="7">
    <location>
        <begin position="225"/>
        <end position="251"/>
    </location>
</feature>
<dbReference type="GO" id="GO:0005886">
    <property type="term" value="C:plasma membrane"/>
    <property type="evidence" value="ECO:0007669"/>
    <property type="project" value="UniProtKB-SubCell"/>
</dbReference>
<evidence type="ECO:0000313" key="10">
    <source>
        <dbReference type="Proteomes" id="UP000446866"/>
    </source>
</evidence>
<dbReference type="SUPFAM" id="SSF161098">
    <property type="entry name" value="MetI-like"/>
    <property type="match status" value="1"/>
</dbReference>
<evidence type="ECO:0000313" key="9">
    <source>
        <dbReference type="EMBL" id="NBH60278.1"/>
    </source>
</evidence>
<dbReference type="AlphaFoldDB" id="A0A845QJJ1"/>
<feature type="transmembrane region" description="Helical" evidence="7">
    <location>
        <begin position="99"/>
        <end position="121"/>
    </location>
</feature>
<organism evidence="9 10">
    <name type="scientific">Anaerotruncus colihominis</name>
    <dbReference type="NCBI Taxonomy" id="169435"/>
    <lineage>
        <taxon>Bacteria</taxon>
        <taxon>Bacillati</taxon>
        <taxon>Bacillota</taxon>
        <taxon>Clostridia</taxon>
        <taxon>Eubacteriales</taxon>
        <taxon>Oscillospiraceae</taxon>
        <taxon>Anaerotruncus</taxon>
    </lineage>
</organism>
<name>A0A845QJJ1_9FIRM</name>
<dbReference type="CDD" id="cd06261">
    <property type="entry name" value="TM_PBP2"/>
    <property type="match status" value="1"/>
</dbReference>
<dbReference type="Proteomes" id="UP000446866">
    <property type="component" value="Unassembled WGS sequence"/>
</dbReference>
<feature type="transmembrane region" description="Helical" evidence="7">
    <location>
        <begin position="128"/>
        <end position="153"/>
    </location>
</feature>
<dbReference type="InterPro" id="IPR000515">
    <property type="entry name" value="MetI-like"/>
</dbReference>
<evidence type="ECO:0000256" key="4">
    <source>
        <dbReference type="ARBA" id="ARBA00022692"/>
    </source>
</evidence>
<feature type="domain" description="ABC transmembrane type-1" evidence="8">
    <location>
        <begin position="93"/>
        <end position="294"/>
    </location>
</feature>
<dbReference type="GO" id="GO:0055085">
    <property type="term" value="P:transmembrane transport"/>
    <property type="evidence" value="ECO:0007669"/>
    <property type="project" value="InterPro"/>
</dbReference>
<dbReference type="EMBL" id="QXWK01000001">
    <property type="protein sequence ID" value="NBH60278.1"/>
    <property type="molecule type" value="Genomic_DNA"/>
</dbReference>
<proteinExistence type="inferred from homology"/>
<dbReference type="Pfam" id="PF19300">
    <property type="entry name" value="BPD_transp_1_N"/>
    <property type="match status" value="1"/>
</dbReference>
<comment type="subcellular location">
    <subcellularLocation>
        <location evidence="1 7">Cell membrane</location>
        <topology evidence="1 7">Multi-pass membrane protein</topology>
    </subcellularLocation>
</comment>
<evidence type="ECO:0000259" key="8">
    <source>
        <dbReference type="PROSITE" id="PS50928"/>
    </source>
</evidence>
<accession>A0A845QJJ1</accession>
<evidence type="ECO:0000256" key="7">
    <source>
        <dbReference type="RuleBase" id="RU363032"/>
    </source>
</evidence>
<dbReference type="PANTHER" id="PTHR30465:SF74">
    <property type="entry name" value="OLIGOPEPTIDE TRANSPORT SYSTEM PERMEASE PROTEIN OPPB"/>
    <property type="match status" value="1"/>
</dbReference>
<comment type="caution">
    <text evidence="9">The sequence shown here is derived from an EMBL/GenBank/DDBJ whole genome shotgun (WGS) entry which is preliminary data.</text>
</comment>
<keyword evidence="10" id="KW-1185">Reference proteome</keyword>
<evidence type="ECO:0000256" key="3">
    <source>
        <dbReference type="ARBA" id="ARBA00022475"/>
    </source>
</evidence>
<sequence length="304" mass="33790">MAKYVFKRILISLATIFVLATLTFFLMKLLPGNPFLNDKVPKEIQQQQMEYYGLDKPVMEQYVTYMKNLLHGDFGTSLKYVGRSVSDIIKTHFPISAKLGLVAVLFAYAVGILFGILCVKFKNRWPDYLLIVLAVAGISLPCMVIGPLLRFFLGVKLHLFPVSGWGTMQHIIVPAFVMSVATIASVTRSMRASMLNITTQDYIKTAYAKGLSPVKVTLRHELKNAMIPILTSMGMAIAGVVMGSFVVEQIFVIPGLGKHFVNAVSTLDYPLVMGLTVFYGSFLVLMNFIVDILYGIVDPRIRTS</sequence>
<dbReference type="InterPro" id="IPR035906">
    <property type="entry name" value="MetI-like_sf"/>
</dbReference>
<keyword evidence="5 7" id="KW-1133">Transmembrane helix</keyword>
<feature type="transmembrane region" description="Helical" evidence="7">
    <location>
        <begin position="165"/>
        <end position="186"/>
    </location>
</feature>
<evidence type="ECO:0000256" key="2">
    <source>
        <dbReference type="ARBA" id="ARBA00022448"/>
    </source>
</evidence>
<dbReference type="RefSeq" id="WP_160200573.1">
    <property type="nucleotide sequence ID" value="NZ_QXWK01000001.1"/>
</dbReference>
<dbReference type="InterPro" id="IPR045621">
    <property type="entry name" value="BPD_transp_1_N"/>
</dbReference>
<dbReference type="Pfam" id="PF00528">
    <property type="entry name" value="BPD_transp_1"/>
    <property type="match status" value="1"/>
</dbReference>
<dbReference type="Gene3D" id="1.10.3720.10">
    <property type="entry name" value="MetI-like"/>
    <property type="match status" value="1"/>
</dbReference>
<protein>
    <submittedName>
        <fullName evidence="9">ABC transporter permease</fullName>
    </submittedName>
</protein>
<comment type="similarity">
    <text evidence="7">Belongs to the binding-protein-dependent transport system permease family.</text>
</comment>
<evidence type="ECO:0000256" key="6">
    <source>
        <dbReference type="ARBA" id="ARBA00023136"/>
    </source>
</evidence>
<keyword evidence="6 7" id="KW-0472">Membrane</keyword>
<dbReference type="PANTHER" id="PTHR30465">
    <property type="entry name" value="INNER MEMBRANE ABC TRANSPORTER"/>
    <property type="match status" value="1"/>
</dbReference>
<evidence type="ECO:0000256" key="5">
    <source>
        <dbReference type="ARBA" id="ARBA00022989"/>
    </source>
</evidence>
<feature type="transmembrane region" description="Helical" evidence="7">
    <location>
        <begin position="271"/>
        <end position="297"/>
    </location>
</feature>
<reference evidence="9 10" key="1">
    <citation type="submission" date="2018-08" db="EMBL/GenBank/DDBJ databases">
        <title>Murine metabolic-syndrome-specific gut microbial biobank.</title>
        <authorList>
            <person name="Liu C."/>
        </authorList>
    </citation>
    <scope>NUCLEOTIDE SEQUENCE [LARGE SCALE GENOMIC DNA]</scope>
    <source>
        <strain evidence="9 10">28</strain>
    </source>
</reference>
<keyword evidence="3" id="KW-1003">Cell membrane</keyword>